<feature type="binding site" evidence="17">
    <location>
        <position position="768"/>
    </location>
    <ligand>
        <name>[4Fe-4S] cluster</name>
        <dbReference type="ChEBI" id="CHEBI:49883"/>
    </ligand>
</feature>
<dbReference type="RefSeq" id="WP_067153569.1">
    <property type="nucleotide sequence ID" value="NZ_CP014864.1"/>
</dbReference>
<evidence type="ECO:0000256" key="4">
    <source>
        <dbReference type="ARBA" id="ARBA00007185"/>
    </source>
</evidence>
<dbReference type="GO" id="GO:0051539">
    <property type="term" value="F:4 iron, 4 sulfur cluster binding"/>
    <property type="evidence" value="ECO:0007669"/>
    <property type="project" value="UniProtKB-KW"/>
</dbReference>
<keyword evidence="8 17" id="KW-0004">4Fe-4S</keyword>
<feature type="binding site" evidence="18">
    <location>
        <begin position="244"/>
        <end position="246"/>
    </location>
    <ligand>
        <name>substrate</name>
    </ligand>
</feature>
<keyword evidence="24" id="KW-1185">Reference proteome</keyword>
<dbReference type="EC" id="4.2.1.99" evidence="6 16"/>
<keyword evidence="13 17" id="KW-0411">Iron-sulfur</keyword>
<evidence type="ECO:0000256" key="10">
    <source>
        <dbReference type="ARBA" id="ARBA00022723"/>
    </source>
</evidence>
<dbReference type="PIRSF" id="PIRSF036687">
    <property type="entry name" value="AcnB"/>
    <property type="match status" value="1"/>
</dbReference>
<feature type="binding site" evidence="17">
    <location>
        <position position="709"/>
    </location>
    <ligand>
        <name>[4Fe-4S] cluster</name>
        <dbReference type="ChEBI" id="CHEBI:49883"/>
    </ligand>
</feature>
<comment type="similarity">
    <text evidence="4 16">Belongs to the aconitase/IPM isomerase family.</text>
</comment>
<keyword evidence="10 17" id="KW-0479">Metal-binding</keyword>
<dbReference type="InterPro" id="IPR018136">
    <property type="entry name" value="Aconitase_4Fe-4S_BS"/>
</dbReference>
<dbReference type="Gene3D" id="3.20.19.10">
    <property type="entry name" value="Aconitase, domain 4"/>
    <property type="match status" value="1"/>
</dbReference>
<dbReference type="EMBL" id="JAPHQB010000015">
    <property type="protein sequence ID" value="MCX2802201.1"/>
    <property type="molecule type" value="Genomic_DNA"/>
</dbReference>
<keyword evidence="12 17" id="KW-0408">Iron</keyword>
<dbReference type="SUPFAM" id="SSF74778">
    <property type="entry name" value="Aconitase B, N-terminal domain"/>
    <property type="match status" value="1"/>
</dbReference>
<comment type="cofactor">
    <cofactor evidence="17">
        <name>[4Fe-4S] cluster</name>
        <dbReference type="ChEBI" id="CHEBI:49883"/>
    </cofactor>
    <text evidence="17">Binds 1 [4Fe-4S] cluster per subunit.</text>
</comment>
<feature type="binding site" evidence="17">
    <location>
        <position position="771"/>
    </location>
    <ligand>
        <name>[4Fe-4S] cluster</name>
        <dbReference type="ChEBI" id="CHEBI:49883"/>
    </ligand>
</feature>
<keyword evidence="9 16" id="KW-0816">Tricarboxylic acid cycle</keyword>
<comment type="catalytic activity">
    <reaction evidence="1 16">
        <text>(2S,3R)-3-hydroxybutane-1,2,3-tricarboxylate = 2-methyl-cis-aconitate + H2O</text>
        <dbReference type="Rhea" id="RHEA:17941"/>
        <dbReference type="ChEBI" id="CHEBI:15377"/>
        <dbReference type="ChEBI" id="CHEBI:57429"/>
        <dbReference type="ChEBI" id="CHEBI:57872"/>
        <dbReference type="EC" id="4.2.1.99"/>
    </reaction>
</comment>
<evidence type="ECO:0000259" key="20">
    <source>
        <dbReference type="Pfam" id="PF06434"/>
    </source>
</evidence>
<dbReference type="NCBIfam" id="NF006690">
    <property type="entry name" value="PRK09238.1"/>
    <property type="match status" value="1"/>
</dbReference>
<dbReference type="Pfam" id="PF11791">
    <property type="entry name" value="Aconitase_B_N"/>
    <property type="match status" value="1"/>
</dbReference>
<dbReference type="InterPro" id="IPR036288">
    <property type="entry name" value="Aconitase_B_HEAT-like_dom_sf"/>
</dbReference>
<evidence type="ECO:0000256" key="8">
    <source>
        <dbReference type="ARBA" id="ARBA00022485"/>
    </source>
</evidence>
<evidence type="ECO:0000256" key="2">
    <source>
        <dbReference type="ARBA" id="ARBA00004717"/>
    </source>
</evidence>
<reference evidence="23" key="3">
    <citation type="submission" date="2022-11" db="EMBL/GenBank/DDBJ databases">
        <title>Chitin-degrading and fungicidal potential of chitinolytic bacterial strains from marine environment of the Pacific Ocean regions.</title>
        <authorList>
            <person name="Pentekhina I."/>
            <person name="Nedashkovskaya O."/>
            <person name="Seitkalieva A."/>
            <person name="Podvolotskaya A."/>
            <person name="Tekutyeva L."/>
            <person name="Balabanova L."/>
        </authorList>
    </citation>
    <scope>NUCLEOTIDE SEQUENCE</scope>
    <source>
        <strain evidence="23">KMM 6838</strain>
    </source>
</reference>
<comment type="catalytic activity">
    <reaction evidence="15 16">
        <text>citrate = D-threo-isocitrate</text>
        <dbReference type="Rhea" id="RHEA:10336"/>
        <dbReference type="ChEBI" id="CHEBI:15562"/>
        <dbReference type="ChEBI" id="CHEBI:16947"/>
        <dbReference type="EC" id="4.2.1.3"/>
    </reaction>
</comment>
<dbReference type="EC" id="4.2.1.3" evidence="5 16"/>
<dbReference type="InterPro" id="IPR036008">
    <property type="entry name" value="Aconitase_4Fe-4S_dom"/>
</dbReference>
<dbReference type="InterPro" id="IPR015932">
    <property type="entry name" value="Aconitase_dom2"/>
</dbReference>
<dbReference type="STRING" id="252514.A3224_08970"/>
<dbReference type="GO" id="GO:0046872">
    <property type="term" value="F:metal ion binding"/>
    <property type="evidence" value="ECO:0007669"/>
    <property type="project" value="UniProtKB-KW"/>
</dbReference>
<dbReference type="SUPFAM" id="SSF53732">
    <property type="entry name" value="Aconitase iron-sulfur domain"/>
    <property type="match status" value="1"/>
</dbReference>
<name>A0A143HMH4_MICTH</name>
<dbReference type="UniPathway" id="UPA00223">
    <property type="reaction ID" value="UER00718"/>
</dbReference>
<evidence type="ECO:0000259" key="19">
    <source>
        <dbReference type="Pfam" id="PF00330"/>
    </source>
</evidence>
<comment type="pathway">
    <text evidence="2 16">Carbohydrate metabolism; tricarboxylic acid cycle; isocitrate from oxaloacetate: step 2/2.</text>
</comment>
<dbReference type="Proteomes" id="UP001209730">
    <property type="component" value="Unassembled WGS sequence"/>
</dbReference>
<keyword evidence="11" id="KW-0694">RNA-binding</keyword>
<feature type="domain" description="Aconitase B HEAT-like" evidence="21">
    <location>
        <begin position="4"/>
        <end position="156"/>
    </location>
</feature>
<dbReference type="UniPathway" id="UPA00946"/>
<evidence type="ECO:0000256" key="6">
    <source>
        <dbReference type="ARBA" id="ARBA00013250"/>
    </source>
</evidence>
<dbReference type="InterPro" id="IPR015933">
    <property type="entry name" value="Aconitase_B_HEAT-like_dom"/>
</dbReference>
<evidence type="ECO:0000313" key="23">
    <source>
        <dbReference type="EMBL" id="MCX2802201.1"/>
    </source>
</evidence>
<dbReference type="GO" id="GO:0005829">
    <property type="term" value="C:cytosol"/>
    <property type="evidence" value="ECO:0007669"/>
    <property type="project" value="InterPro"/>
</dbReference>
<evidence type="ECO:0000256" key="14">
    <source>
        <dbReference type="ARBA" id="ARBA00023239"/>
    </source>
</evidence>
<dbReference type="GO" id="GO:0047456">
    <property type="term" value="F:2-methylisocitrate dehydratase activity"/>
    <property type="evidence" value="ECO:0007669"/>
    <property type="project" value="UniProtKB-EC"/>
</dbReference>
<evidence type="ECO:0000256" key="1">
    <source>
        <dbReference type="ARBA" id="ARBA00000118"/>
    </source>
</evidence>
<dbReference type="FunFam" id="1.25.40.310:FF:000001">
    <property type="entry name" value="Aconitate hydratase B"/>
    <property type="match status" value="1"/>
</dbReference>
<feature type="domain" description="Aconitase/3-isopropylmalate dehydratase large subunit alpha/beta/alpha" evidence="19">
    <location>
        <begin position="471"/>
        <end position="817"/>
    </location>
</feature>
<organism evidence="22 24">
    <name type="scientific">Microbulbifer thermotolerans</name>
    <dbReference type="NCBI Taxonomy" id="252514"/>
    <lineage>
        <taxon>Bacteria</taxon>
        <taxon>Pseudomonadati</taxon>
        <taxon>Pseudomonadota</taxon>
        <taxon>Gammaproteobacteria</taxon>
        <taxon>Cellvibrionales</taxon>
        <taxon>Microbulbiferaceae</taxon>
        <taxon>Microbulbifer</taxon>
    </lineage>
</organism>
<dbReference type="NCBIfam" id="TIGR00117">
    <property type="entry name" value="acnB"/>
    <property type="match status" value="1"/>
</dbReference>
<dbReference type="GeneID" id="76608179"/>
<dbReference type="KEGG" id="mthd:A3224_08970"/>
<dbReference type="Proteomes" id="UP000076077">
    <property type="component" value="Chromosome"/>
</dbReference>
<dbReference type="Gene3D" id="3.40.1060.10">
    <property type="entry name" value="Aconitase, Domain 2"/>
    <property type="match status" value="1"/>
</dbReference>
<reference evidence="24" key="2">
    <citation type="submission" date="2016-03" db="EMBL/GenBank/DDBJ databases">
        <authorList>
            <person name="Lee Y.-S."/>
            <person name="Choi Y.-L."/>
        </authorList>
    </citation>
    <scope>NUCLEOTIDE SEQUENCE [LARGE SCALE GENOMIC DNA]</scope>
    <source>
        <strain evidence="24">DAU221</strain>
    </source>
</reference>
<dbReference type="InterPro" id="IPR015929">
    <property type="entry name" value="Aconitase_B_swivel"/>
</dbReference>
<dbReference type="PANTHER" id="PTHR43160:SF4">
    <property type="entry name" value="ACONITATE HYDRATASE B"/>
    <property type="match status" value="1"/>
</dbReference>
<dbReference type="OrthoDB" id="9758061at2"/>
<keyword evidence="14 16" id="KW-0456">Lyase</keyword>
<dbReference type="InterPro" id="IPR050926">
    <property type="entry name" value="Aconitase/IPM_isomerase"/>
</dbReference>
<sequence length="871" mass="94530">MLEAYRKHVAERAEQGIPPKPLDAEQVAGLVELLKNPPAGEEEELVELITHRVPPGVDEAAYVKAGFLSAIVKGEASSPLIDREHAVKLLGQMLGGYNIATLVEMLEDADLGALAAEQLKGTLLMFDAFHDVEEKAKAGNENAKAVLQSWADGEWFTKRPKVPESIKVAVFKVTGETNTDDLSPAPDAWSRPDIPLHALAMYKMPREGLEPEEPGVKGPLKQIEEVKAKGLPVAFVGDVVGTGSSRKSATNSVLWYFGDEMPGVPNKKSGGICIGGKVAPIFYNTMEDAGALVFEAPVDELNMGDIIEIRPYDGKILSEDGKVLSEFKLKSEVLLDEVQAGGRINLIIGRGLTGKARESLGLPPSTLFRKPEQPQDTGKGYTLAQKMVGRACGVEGIRPGTYCEPKMTTVGSQDTTGPMTRDELKDLACLGFSADLVMQSFCHTAAYPKPVDIDTQHTLPDFIMNRGGVSLRPGDGIIHSWLNRMLLPDTVGTGGDSHTRFPMGISFPAGSGLVAFAAATGVMPLDMPESVLVRFKGEMQPGITLRDLVHAIPYYAIKQGLLTVEKKGKKNIFSGRILEIEGLENLTVEQAFELSDASAERSCAGCTIKLSEETIAEYLRSNITLLRWMIAEGYGSKRTLERRARAMEAWLENPELLEADADAEYTEVIEIDLAEIKEPIVCAPNDPDDARLLSEVAGDKVDEVFIGSCMTNIGHFRAAGKLLDQHKGGISTRMWIAPPTKMDEHQLMEEGYYNIYGASGARTEMPGCSLCMGNQARVAPNSTVLSTSTRNFPNRLGDGANVYLTSAELAAVGAILGKLPTPEEYMEYAKNINSMAGEIYRYMNFDQIAEFQKSAEEGKRIAATEIQEVSA</sequence>
<evidence type="ECO:0000256" key="18">
    <source>
        <dbReference type="PIRSR" id="PIRSR036687-2"/>
    </source>
</evidence>
<evidence type="ECO:0000256" key="5">
    <source>
        <dbReference type="ARBA" id="ARBA00012926"/>
    </source>
</evidence>
<dbReference type="PROSITE" id="PS01244">
    <property type="entry name" value="ACONITASE_2"/>
    <property type="match status" value="1"/>
</dbReference>
<dbReference type="GO" id="GO:0003994">
    <property type="term" value="F:aconitate hydratase activity"/>
    <property type="evidence" value="ECO:0007669"/>
    <property type="project" value="UniProtKB-EC"/>
</dbReference>
<evidence type="ECO:0000256" key="17">
    <source>
        <dbReference type="PIRSR" id="PIRSR036687-1"/>
    </source>
</evidence>
<comment type="pathway">
    <text evidence="3">Organic acid metabolism; propanoate degradation.</text>
</comment>
<evidence type="ECO:0000256" key="13">
    <source>
        <dbReference type="ARBA" id="ARBA00023014"/>
    </source>
</evidence>
<evidence type="ECO:0000313" key="24">
    <source>
        <dbReference type="Proteomes" id="UP000076077"/>
    </source>
</evidence>
<feature type="domain" description="Aconitase B swivel" evidence="20">
    <location>
        <begin position="168"/>
        <end position="381"/>
    </location>
</feature>
<protein>
    <recommendedName>
        <fullName evidence="7 16">Aconitate hydratase B</fullName>
        <ecNumber evidence="5 16">4.2.1.3</ecNumber>
        <ecNumber evidence="6 16">4.2.1.99</ecNumber>
    </recommendedName>
    <alternativeName>
        <fullName evidence="16">2-methylisocitrate dehydratase</fullName>
    </alternativeName>
</protein>
<dbReference type="AlphaFoldDB" id="A0A143HMH4"/>
<gene>
    <name evidence="23" type="primary">acnB</name>
    <name evidence="22" type="ORF">A3224_08970</name>
    <name evidence="23" type="ORF">OQJ68_10420</name>
</gene>
<dbReference type="CDD" id="cd01581">
    <property type="entry name" value="AcnB"/>
    <property type="match status" value="1"/>
</dbReference>
<dbReference type="Gene3D" id="3.30.499.10">
    <property type="entry name" value="Aconitase, domain 3"/>
    <property type="match status" value="2"/>
</dbReference>
<feature type="binding site" evidence="18">
    <location>
        <position position="497"/>
    </location>
    <ligand>
        <name>substrate</name>
    </ligand>
</feature>
<dbReference type="InterPro" id="IPR015931">
    <property type="entry name" value="Acnase/IPM_dHydase_lsu_aba_1/3"/>
</dbReference>
<evidence type="ECO:0000256" key="9">
    <source>
        <dbReference type="ARBA" id="ARBA00022532"/>
    </source>
</evidence>
<dbReference type="FunFam" id="3.30.499.10:FF:000008">
    <property type="entry name" value="Aconitate hydratase B"/>
    <property type="match status" value="1"/>
</dbReference>
<dbReference type="GO" id="GO:0003730">
    <property type="term" value="F:mRNA 3'-UTR binding"/>
    <property type="evidence" value="ECO:0007669"/>
    <property type="project" value="UniProtKB-ARBA"/>
</dbReference>
<dbReference type="Pfam" id="PF06434">
    <property type="entry name" value="Aconitase_2_N"/>
    <property type="match status" value="1"/>
</dbReference>
<feature type="binding site" evidence="18">
    <location>
        <begin position="413"/>
        <end position="415"/>
    </location>
    <ligand>
        <name>substrate</name>
    </ligand>
</feature>
<dbReference type="CDD" id="cd01576">
    <property type="entry name" value="AcnB_Swivel"/>
    <property type="match status" value="1"/>
</dbReference>
<evidence type="ECO:0000256" key="7">
    <source>
        <dbReference type="ARBA" id="ARBA00019379"/>
    </source>
</evidence>
<evidence type="ECO:0000259" key="21">
    <source>
        <dbReference type="Pfam" id="PF11791"/>
    </source>
</evidence>
<dbReference type="GO" id="GO:0019629">
    <property type="term" value="P:propionate catabolic process, 2-methylcitrate cycle"/>
    <property type="evidence" value="ECO:0007669"/>
    <property type="project" value="TreeGrafter"/>
</dbReference>
<evidence type="ECO:0000256" key="16">
    <source>
        <dbReference type="PIRNR" id="PIRNR036687"/>
    </source>
</evidence>
<feature type="binding site" evidence="18">
    <location>
        <position position="790"/>
    </location>
    <ligand>
        <name>substrate</name>
    </ligand>
</feature>
<accession>A0A143HMH4</accession>
<dbReference type="PROSITE" id="PS00450">
    <property type="entry name" value="ACONITASE_1"/>
    <property type="match status" value="1"/>
</dbReference>
<evidence type="ECO:0000313" key="22">
    <source>
        <dbReference type="EMBL" id="AMX02696.1"/>
    </source>
</evidence>
<dbReference type="InterPro" id="IPR001030">
    <property type="entry name" value="Acoase/IPM_deHydtase_lsu_aba"/>
</dbReference>
<dbReference type="InterPro" id="IPR015928">
    <property type="entry name" value="Aconitase/3IPM_dehydase_swvl"/>
</dbReference>
<evidence type="ECO:0000256" key="3">
    <source>
        <dbReference type="ARBA" id="ARBA00005026"/>
    </source>
</evidence>
<dbReference type="FunFam" id="3.20.19.10:FF:000004">
    <property type="entry name" value="Aconitate hydratase B"/>
    <property type="match status" value="1"/>
</dbReference>
<evidence type="ECO:0000256" key="11">
    <source>
        <dbReference type="ARBA" id="ARBA00022884"/>
    </source>
</evidence>
<dbReference type="Gene3D" id="1.25.40.310">
    <property type="entry name" value="Aconitate B, HEAT-like domain"/>
    <property type="match status" value="1"/>
</dbReference>
<dbReference type="SUPFAM" id="SSF52016">
    <property type="entry name" value="LeuD/IlvD-like"/>
    <property type="match status" value="1"/>
</dbReference>
<evidence type="ECO:0000256" key="15">
    <source>
        <dbReference type="ARBA" id="ARBA00023501"/>
    </source>
</evidence>
<dbReference type="GO" id="GO:0006099">
    <property type="term" value="P:tricarboxylic acid cycle"/>
    <property type="evidence" value="ECO:0007669"/>
    <property type="project" value="UniProtKB-UniPathway"/>
</dbReference>
<dbReference type="PANTHER" id="PTHR43160">
    <property type="entry name" value="ACONITATE HYDRATASE B"/>
    <property type="match status" value="1"/>
</dbReference>
<dbReference type="InterPro" id="IPR004406">
    <property type="entry name" value="Aconitase_B"/>
</dbReference>
<dbReference type="EMBL" id="CP014864">
    <property type="protein sequence ID" value="AMX02696.1"/>
    <property type="molecule type" value="Genomic_DNA"/>
</dbReference>
<evidence type="ECO:0000256" key="12">
    <source>
        <dbReference type="ARBA" id="ARBA00023004"/>
    </source>
</evidence>
<dbReference type="FunFam" id="3.30.499.10:FF:000001">
    <property type="entry name" value="Aconitate hydratase B"/>
    <property type="match status" value="1"/>
</dbReference>
<dbReference type="Pfam" id="PF00330">
    <property type="entry name" value="Aconitase"/>
    <property type="match status" value="1"/>
</dbReference>
<reference evidence="22" key="1">
    <citation type="submission" date="2016-03" db="EMBL/GenBank/DDBJ databases">
        <authorList>
            <person name="Ploux O."/>
        </authorList>
    </citation>
    <scope>NUCLEOTIDE SEQUENCE [LARGE SCALE GENOMIC DNA]</scope>
    <source>
        <strain evidence="22">DAU221</strain>
    </source>
</reference>
<feature type="binding site" evidence="18">
    <location>
        <position position="191"/>
    </location>
    <ligand>
        <name>substrate</name>
    </ligand>
</feature>
<feature type="binding site" evidence="18">
    <location>
        <position position="795"/>
    </location>
    <ligand>
        <name>substrate</name>
    </ligand>
</feature>
<proteinExistence type="inferred from homology"/>